<gene>
    <name evidence="1" type="ORF">H5410_046933</name>
</gene>
<reference evidence="1 2" key="1">
    <citation type="submission" date="2020-09" db="EMBL/GenBank/DDBJ databases">
        <title>De no assembly of potato wild relative species, Solanum commersonii.</title>
        <authorList>
            <person name="Cho K."/>
        </authorList>
    </citation>
    <scope>NUCLEOTIDE SEQUENCE [LARGE SCALE GENOMIC DNA]</scope>
    <source>
        <strain evidence="1">LZ3.2</strain>
        <tissue evidence="1">Leaf</tissue>
    </source>
</reference>
<dbReference type="Proteomes" id="UP000824120">
    <property type="component" value="Chromosome 9"/>
</dbReference>
<dbReference type="AlphaFoldDB" id="A0A9J5XDN8"/>
<feature type="non-terminal residue" evidence="1">
    <location>
        <position position="65"/>
    </location>
</feature>
<comment type="caution">
    <text evidence="1">The sequence shown here is derived from an EMBL/GenBank/DDBJ whole genome shotgun (WGS) entry which is preliminary data.</text>
</comment>
<dbReference type="OrthoDB" id="1744944at2759"/>
<organism evidence="1 2">
    <name type="scientific">Solanum commersonii</name>
    <name type="common">Commerson's wild potato</name>
    <name type="synonym">Commerson's nightshade</name>
    <dbReference type="NCBI Taxonomy" id="4109"/>
    <lineage>
        <taxon>Eukaryota</taxon>
        <taxon>Viridiplantae</taxon>
        <taxon>Streptophyta</taxon>
        <taxon>Embryophyta</taxon>
        <taxon>Tracheophyta</taxon>
        <taxon>Spermatophyta</taxon>
        <taxon>Magnoliopsida</taxon>
        <taxon>eudicotyledons</taxon>
        <taxon>Gunneridae</taxon>
        <taxon>Pentapetalae</taxon>
        <taxon>asterids</taxon>
        <taxon>lamiids</taxon>
        <taxon>Solanales</taxon>
        <taxon>Solanaceae</taxon>
        <taxon>Solanoideae</taxon>
        <taxon>Solaneae</taxon>
        <taxon>Solanum</taxon>
    </lineage>
</organism>
<accession>A0A9J5XDN8</accession>
<evidence type="ECO:0000313" key="2">
    <source>
        <dbReference type="Proteomes" id="UP000824120"/>
    </source>
</evidence>
<dbReference type="EMBL" id="JACXVP010000009">
    <property type="protein sequence ID" value="KAG5586499.1"/>
    <property type="molecule type" value="Genomic_DNA"/>
</dbReference>
<protein>
    <submittedName>
        <fullName evidence="1">Uncharacterized protein</fullName>
    </submittedName>
</protein>
<keyword evidence="2" id="KW-1185">Reference proteome</keyword>
<proteinExistence type="predicted"/>
<sequence>MPKWSSDLNHLAYADDTLIFVSAICVNNKLQACKGNIIFYGGKVVLIANEPEYANSSPFNYKPTQ</sequence>
<evidence type="ECO:0000313" key="1">
    <source>
        <dbReference type="EMBL" id="KAG5586499.1"/>
    </source>
</evidence>
<name>A0A9J5XDN8_SOLCO</name>